<dbReference type="EMBL" id="JAOQJE010000005">
    <property type="protein sequence ID" value="MCU6788940.1"/>
    <property type="molecule type" value="Genomic_DNA"/>
</dbReference>
<dbReference type="PANTHER" id="PTHR43377:SF1">
    <property type="entry name" value="BILIVERDIN REDUCTASE A"/>
    <property type="match status" value="1"/>
</dbReference>
<dbReference type="Gene3D" id="3.40.50.720">
    <property type="entry name" value="NAD(P)-binding Rossmann-like Domain"/>
    <property type="match status" value="1"/>
</dbReference>
<dbReference type="InterPro" id="IPR000683">
    <property type="entry name" value="Gfo/Idh/MocA-like_OxRdtase_N"/>
</dbReference>
<evidence type="ECO:0000313" key="3">
    <source>
        <dbReference type="EMBL" id="MCU6788940.1"/>
    </source>
</evidence>
<feature type="domain" description="GFO/IDH/MocA-like oxidoreductase" evidence="2">
    <location>
        <begin position="140"/>
        <end position="255"/>
    </location>
</feature>
<dbReference type="Gene3D" id="3.30.360.10">
    <property type="entry name" value="Dihydrodipicolinate Reductase, domain 2"/>
    <property type="match status" value="1"/>
</dbReference>
<dbReference type="InterPro" id="IPR051450">
    <property type="entry name" value="Gfo/Idh/MocA_Oxidoreductases"/>
</dbReference>
<dbReference type="SUPFAM" id="SSF51735">
    <property type="entry name" value="NAD(P)-binding Rossmann-fold domains"/>
    <property type="match status" value="1"/>
</dbReference>
<gene>
    <name evidence="3" type="ORF">OCV66_07515</name>
</gene>
<dbReference type="Pfam" id="PF22725">
    <property type="entry name" value="GFO_IDH_MocA_C3"/>
    <property type="match status" value="1"/>
</dbReference>
<name>A0ABT2U2T9_9FIRM</name>
<accession>A0ABT2U2T9</accession>
<proteinExistence type="predicted"/>
<organism evidence="3 4">
    <name type="scientific">Agathobaculum ammoniilyticum</name>
    <dbReference type="NCBI Taxonomy" id="2981778"/>
    <lineage>
        <taxon>Bacteria</taxon>
        <taxon>Bacillati</taxon>
        <taxon>Bacillota</taxon>
        <taxon>Clostridia</taxon>
        <taxon>Eubacteriales</taxon>
        <taxon>Butyricicoccaceae</taxon>
        <taxon>Agathobaculum</taxon>
    </lineage>
</organism>
<dbReference type="Proteomes" id="UP001652397">
    <property type="component" value="Unassembled WGS sequence"/>
</dbReference>
<comment type="caution">
    <text evidence="3">The sequence shown here is derived from an EMBL/GenBank/DDBJ whole genome shotgun (WGS) entry which is preliminary data.</text>
</comment>
<sequence>MINQTMKIALLGVSHWHVPLYLPGLPENSVVGVSDGDAGIAARIAAPYGCPAYTDHRQMLHEVKPDFVFAFAPHYRMHAVASELIEAGIPFTMEKPAGLDRREVETLYNAAERKNAFCAIPFVWRYSDTVNDLKNRYLSGKIVHMSYKFVAGPPSRYLATSRWMLSQETAGGGCMTNLGVHFIDMALYLTGSQGAEMLSSVYQYTSEYAIETYASSMLRLDTGASLLIESGYAYPMSDGAKRENRWTIVTENGYYILADNDLELRTFGAVPAHIALNTDSDPYYAIFARTTLADYANSARPRASLKEMLAARTILDEMNAKAAYSGAKETLGGRF</sequence>
<feature type="domain" description="Gfo/Idh/MocA-like oxidoreductase N-terminal" evidence="1">
    <location>
        <begin position="25"/>
        <end position="118"/>
    </location>
</feature>
<evidence type="ECO:0000259" key="2">
    <source>
        <dbReference type="Pfam" id="PF22725"/>
    </source>
</evidence>
<dbReference type="InterPro" id="IPR055170">
    <property type="entry name" value="GFO_IDH_MocA-like_dom"/>
</dbReference>
<evidence type="ECO:0000259" key="1">
    <source>
        <dbReference type="Pfam" id="PF01408"/>
    </source>
</evidence>
<dbReference type="PANTHER" id="PTHR43377">
    <property type="entry name" value="BILIVERDIN REDUCTASE A"/>
    <property type="match status" value="1"/>
</dbReference>
<dbReference type="RefSeq" id="WP_242977940.1">
    <property type="nucleotide sequence ID" value="NZ_JAOQJE010000005.1"/>
</dbReference>
<evidence type="ECO:0000313" key="4">
    <source>
        <dbReference type="Proteomes" id="UP001652397"/>
    </source>
</evidence>
<dbReference type="SUPFAM" id="SSF55347">
    <property type="entry name" value="Glyceraldehyde-3-phosphate dehydrogenase-like, C-terminal domain"/>
    <property type="match status" value="1"/>
</dbReference>
<reference evidence="3 4" key="1">
    <citation type="journal article" date="2021" name="ISME Commun">
        <title>Automated analysis of genomic sequences facilitates high-throughput and comprehensive description of bacteria.</title>
        <authorList>
            <person name="Hitch T.C.A."/>
        </authorList>
    </citation>
    <scope>NUCLEOTIDE SEQUENCE [LARGE SCALE GENOMIC DNA]</scope>
    <source>
        <strain evidence="3 4">Sanger_34</strain>
    </source>
</reference>
<dbReference type="Pfam" id="PF01408">
    <property type="entry name" value="GFO_IDH_MocA"/>
    <property type="match status" value="1"/>
</dbReference>
<dbReference type="InterPro" id="IPR036291">
    <property type="entry name" value="NAD(P)-bd_dom_sf"/>
</dbReference>
<protein>
    <submittedName>
        <fullName evidence="3">Gfo/Idh/MocA family oxidoreductase</fullName>
    </submittedName>
</protein>
<keyword evidence="4" id="KW-1185">Reference proteome</keyword>